<reference evidence="2 3" key="2">
    <citation type="journal article" date="2012" name="Eukaryot. Cell">
        <title>Genome update of Botrytis cinerea strains B05.10 and T4.</title>
        <authorList>
            <person name="Staats M."/>
            <person name="van Kan J.A."/>
        </authorList>
    </citation>
    <scope>NUCLEOTIDE SEQUENCE [LARGE SCALE GENOMIC DNA]</scope>
    <source>
        <strain evidence="2 3">B05.10</strain>
    </source>
</reference>
<protein>
    <submittedName>
        <fullName evidence="2">Uncharacterized protein</fullName>
    </submittedName>
</protein>
<dbReference type="Proteomes" id="UP000001798">
    <property type="component" value="Chromosome 2"/>
</dbReference>
<reference evidence="2 3" key="3">
    <citation type="journal article" date="2017" name="Mol. Plant Pathol.">
        <title>A gapless genome sequence of the fungus Botrytis cinerea.</title>
        <authorList>
            <person name="Van Kan J.A."/>
            <person name="Stassen J.H."/>
            <person name="Mosbach A."/>
            <person name="Van Der Lee T.A."/>
            <person name="Faino L."/>
            <person name="Farmer A.D."/>
            <person name="Papasotiriou D.G."/>
            <person name="Zhou S."/>
            <person name="Seidl M.F."/>
            <person name="Cottam E."/>
            <person name="Edel D."/>
            <person name="Hahn M."/>
            <person name="Schwartz D.C."/>
            <person name="Dietrich R.A."/>
            <person name="Widdison S."/>
            <person name="Scalliet G."/>
        </authorList>
    </citation>
    <scope>NUCLEOTIDE SEQUENCE [LARGE SCALE GENOMIC DNA]</scope>
    <source>
        <strain evidence="2 3">B05.10</strain>
    </source>
</reference>
<keyword evidence="3" id="KW-1185">Reference proteome</keyword>
<name>A0A384J932_BOTFB</name>
<evidence type="ECO:0000313" key="3">
    <source>
        <dbReference type="Proteomes" id="UP000001798"/>
    </source>
</evidence>
<dbReference type="AlphaFoldDB" id="A0A384J932"/>
<reference evidence="2 3" key="1">
    <citation type="journal article" date="2011" name="PLoS Genet.">
        <title>Genomic analysis of the necrotrophic fungal pathogens Sclerotinia sclerotiorum and Botrytis cinerea.</title>
        <authorList>
            <person name="Amselem J."/>
            <person name="Cuomo C.A."/>
            <person name="van Kan J.A."/>
            <person name="Viaud M."/>
            <person name="Benito E.P."/>
            <person name="Couloux A."/>
            <person name="Coutinho P.M."/>
            <person name="de Vries R.P."/>
            <person name="Dyer P.S."/>
            <person name="Fillinger S."/>
            <person name="Fournier E."/>
            <person name="Gout L."/>
            <person name="Hahn M."/>
            <person name="Kohn L."/>
            <person name="Lapalu N."/>
            <person name="Plummer K.M."/>
            <person name="Pradier J.M."/>
            <person name="Quevillon E."/>
            <person name="Sharon A."/>
            <person name="Simon A."/>
            <person name="ten Have A."/>
            <person name="Tudzynski B."/>
            <person name="Tudzynski P."/>
            <person name="Wincker P."/>
            <person name="Andrew M."/>
            <person name="Anthouard V."/>
            <person name="Beever R.E."/>
            <person name="Beffa R."/>
            <person name="Benoit I."/>
            <person name="Bouzid O."/>
            <person name="Brault B."/>
            <person name="Chen Z."/>
            <person name="Choquer M."/>
            <person name="Collemare J."/>
            <person name="Cotton P."/>
            <person name="Danchin E.G."/>
            <person name="Da Silva C."/>
            <person name="Gautier A."/>
            <person name="Giraud C."/>
            <person name="Giraud T."/>
            <person name="Gonzalez C."/>
            <person name="Grossetete S."/>
            <person name="Guldener U."/>
            <person name="Henrissat B."/>
            <person name="Howlett B.J."/>
            <person name="Kodira C."/>
            <person name="Kretschmer M."/>
            <person name="Lappartient A."/>
            <person name="Leroch M."/>
            <person name="Levis C."/>
            <person name="Mauceli E."/>
            <person name="Neuveglise C."/>
            <person name="Oeser B."/>
            <person name="Pearson M."/>
            <person name="Poulain J."/>
            <person name="Poussereau N."/>
            <person name="Quesneville H."/>
            <person name="Rascle C."/>
            <person name="Schumacher J."/>
            <person name="Segurens B."/>
            <person name="Sexton A."/>
            <person name="Silva E."/>
            <person name="Sirven C."/>
            <person name="Soanes D.M."/>
            <person name="Talbot N.J."/>
            <person name="Templeton M."/>
            <person name="Yandava C."/>
            <person name="Yarden O."/>
            <person name="Zeng Q."/>
            <person name="Rollins J.A."/>
            <person name="Lebrun M.H."/>
            <person name="Dickman M."/>
        </authorList>
    </citation>
    <scope>NUCLEOTIDE SEQUENCE [LARGE SCALE GENOMIC DNA]</scope>
    <source>
        <strain evidence="2 3">B05.10</strain>
    </source>
</reference>
<dbReference type="KEGG" id="bfu:BCIN_02g03720"/>
<dbReference type="EMBL" id="CP009806">
    <property type="protein sequence ID" value="ATZ47043.1"/>
    <property type="molecule type" value="Genomic_DNA"/>
</dbReference>
<organism evidence="2 3">
    <name type="scientific">Botryotinia fuckeliana (strain B05.10)</name>
    <name type="common">Noble rot fungus</name>
    <name type="synonym">Botrytis cinerea</name>
    <dbReference type="NCBI Taxonomy" id="332648"/>
    <lineage>
        <taxon>Eukaryota</taxon>
        <taxon>Fungi</taxon>
        <taxon>Dikarya</taxon>
        <taxon>Ascomycota</taxon>
        <taxon>Pezizomycotina</taxon>
        <taxon>Leotiomycetes</taxon>
        <taxon>Helotiales</taxon>
        <taxon>Sclerotiniaceae</taxon>
        <taxon>Botrytis</taxon>
    </lineage>
</organism>
<dbReference type="OrthoDB" id="3547928at2759"/>
<dbReference type="GeneID" id="5434334"/>
<dbReference type="VEuPathDB" id="FungiDB:Bcin02g03720"/>
<dbReference type="RefSeq" id="XP_024547035.1">
    <property type="nucleotide sequence ID" value="XM_024691265.1"/>
</dbReference>
<sequence length="144" mass="16328">MDRTNATEIEKLREQQTILHNIIEELKAEIQNQNPLESPCDATSIPPSTSNTTGRTPLPSAPIKSLTSKKCGETLPLPASVPKARPSRNFLIKNTLLARNRRLLRYGITISVHLATAKEKSLRHRCHKFSPLRWSQRYAELHEL</sequence>
<proteinExistence type="predicted"/>
<feature type="region of interest" description="Disordered" evidence="1">
    <location>
        <begin position="35"/>
        <end position="65"/>
    </location>
</feature>
<evidence type="ECO:0000256" key="1">
    <source>
        <dbReference type="SAM" id="MobiDB-lite"/>
    </source>
</evidence>
<gene>
    <name evidence="2" type="ORF">BCIN_02g03720</name>
</gene>
<accession>A0A384J932</accession>
<feature type="compositionally biased region" description="Polar residues" evidence="1">
    <location>
        <begin position="45"/>
        <end position="55"/>
    </location>
</feature>
<evidence type="ECO:0000313" key="2">
    <source>
        <dbReference type="EMBL" id="ATZ47043.1"/>
    </source>
</evidence>